<dbReference type="OMA" id="YQIQKVW"/>
<keyword evidence="7" id="KW-0030">Aminoacyl-tRNA synthetase</keyword>
<dbReference type="AlphaFoldDB" id="D3B6G4"/>
<evidence type="ECO:0000256" key="6">
    <source>
        <dbReference type="ARBA" id="ARBA00022917"/>
    </source>
</evidence>
<dbReference type="HAMAP" id="MF_00127">
    <property type="entry name" value="His_tRNA_synth"/>
    <property type="match status" value="1"/>
</dbReference>
<dbReference type="InParanoid" id="D3B6G4"/>
<proteinExistence type="inferred from homology"/>
<dbReference type="Gene3D" id="3.30.930.10">
    <property type="entry name" value="Bira Bifunctional Protein, Domain 2"/>
    <property type="match status" value="1"/>
</dbReference>
<dbReference type="GO" id="GO:0006427">
    <property type="term" value="P:histidyl-tRNA aminoacylation"/>
    <property type="evidence" value="ECO:0007669"/>
    <property type="project" value="InterPro"/>
</dbReference>
<evidence type="ECO:0000259" key="11">
    <source>
        <dbReference type="PROSITE" id="PS50862"/>
    </source>
</evidence>
<dbReference type="Pfam" id="PF13393">
    <property type="entry name" value="tRNA-synt_His"/>
    <property type="match status" value="1"/>
</dbReference>
<dbReference type="GO" id="GO:0003723">
    <property type="term" value="F:RNA binding"/>
    <property type="evidence" value="ECO:0007669"/>
    <property type="project" value="TreeGrafter"/>
</dbReference>
<feature type="compositionally biased region" description="Basic and acidic residues" evidence="10">
    <location>
        <begin position="36"/>
        <end position="45"/>
    </location>
</feature>
<accession>D3B6G4</accession>
<keyword evidence="13" id="KW-1185">Reference proteome</keyword>
<dbReference type="InterPro" id="IPR041715">
    <property type="entry name" value="HisRS-like_core"/>
</dbReference>
<dbReference type="CDD" id="cd00773">
    <property type="entry name" value="HisRS-like_core"/>
    <property type="match status" value="1"/>
</dbReference>
<feature type="binding site" evidence="9">
    <location>
        <position position="147"/>
    </location>
    <ligand>
        <name>L-histidine</name>
        <dbReference type="ChEBI" id="CHEBI:57595"/>
    </ligand>
</feature>
<evidence type="ECO:0000256" key="9">
    <source>
        <dbReference type="PIRSR" id="PIRSR001549-1"/>
    </source>
</evidence>
<feature type="domain" description="Aminoacyl-transfer RNA synthetases class-II family profile" evidence="11">
    <location>
        <begin position="51"/>
        <end position="376"/>
    </location>
</feature>
<dbReference type="GO" id="GO:0005524">
    <property type="term" value="F:ATP binding"/>
    <property type="evidence" value="ECO:0007669"/>
    <property type="project" value="UniProtKB-KW"/>
</dbReference>
<protein>
    <recommendedName>
        <fullName evidence="2">histidine--tRNA ligase</fullName>
        <ecNumber evidence="2">6.1.1.21</ecNumber>
    </recommendedName>
</protein>
<comment type="similarity">
    <text evidence="1">Belongs to the class-II aminoacyl-tRNA synthetase family.</text>
</comment>
<dbReference type="InterPro" id="IPR004154">
    <property type="entry name" value="Anticodon-bd"/>
</dbReference>
<organism evidence="12 13">
    <name type="scientific">Heterostelium pallidum (strain ATCC 26659 / Pp 5 / PN500)</name>
    <name type="common">Cellular slime mold</name>
    <name type="synonym">Polysphondylium pallidum</name>
    <dbReference type="NCBI Taxonomy" id="670386"/>
    <lineage>
        <taxon>Eukaryota</taxon>
        <taxon>Amoebozoa</taxon>
        <taxon>Evosea</taxon>
        <taxon>Eumycetozoa</taxon>
        <taxon>Dictyostelia</taxon>
        <taxon>Acytosteliales</taxon>
        <taxon>Acytosteliaceae</taxon>
        <taxon>Heterostelium</taxon>
    </lineage>
</organism>
<keyword evidence="6" id="KW-0648">Protein biosynthesis</keyword>
<dbReference type="GeneID" id="31359199"/>
<dbReference type="FunFam" id="3.40.50.800:FF:000012">
    <property type="entry name" value="Histidine--tRNA ligase, cytoplasmic"/>
    <property type="match status" value="1"/>
</dbReference>
<evidence type="ECO:0000256" key="1">
    <source>
        <dbReference type="ARBA" id="ARBA00008226"/>
    </source>
</evidence>
<comment type="caution">
    <text evidence="12">The sequence shown here is derived from an EMBL/GenBank/DDBJ whole genome shotgun (WGS) entry which is preliminary data.</text>
</comment>
<comment type="catalytic activity">
    <reaction evidence="8">
        <text>tRNA(His) + L-histidine + ATP = L-histidyl-tRNA(His) + AMP + diphosphate + H(+)</text>
        <dbReference type="Rhea" id="RHEA:17313"/>
        <dbReference type="Rhea" id="RHEA-COMP:9665"/>
        <dbReference type="Rhea" id="RHEA-COMP:9689"/>
        <dbReference type="ChEBI" id="CHEBI:15378"/>
        <dbReference type="ChEBI" id="CHEBI:30616"/>
        <dbReference type="ChEBI" id="CHEBI:33019"/>
        <dbReference type="ChEBI" id="CHEBI:57595"/>
        <dbReference type="ChEBI" id="CHEBI:78442"/>
        <dbReference type="ChEBI" id="CHEBI:78527"/>
        <dbReference type="ChEBI" id="CHEBI:456215"/>
        <dbReference type="EC" id="6.1.1.21"/>
    </reaction>
</comment>
<dbReference type="Gene3D" id="3.40.50.800">
    <property type="entry name" value="Anticodon-binding domain"/>
    <property type="match status" value="1"/>
</dbReference>
<feature type="binding site" evidence="9">
    <location>
        <position position="317"/>
    </location>
    <ligand>
        <name>L-histidine</name>
        <dbReference type="ChEBI" id="CHEBI:57595"/>
    </ligand>
</feature>
<dbReference type="InterPro" id="IPR006195">
    <property type="entry name" value="aa-tRNA-synth_II"/>
</dbReference>
<dbReference type="EC" id="6.1.1.21" evidence="2"/>
<dbReference type="GO" id="GO:0032543">
    <property type="term" value="P:mitochondrial translation"/>
    <property type="evidence" value="ECO:0007669"/>
    <property type="project" value="TreeGrafter"/>
</dbReference>
<dbReference type="PANTHER" id="PTHR11476">
    <property type="entry name" value="HISTIDYL-TRNA SYNTHETASE"/>
    <property type="match status" value="1"/>
</dbReference>
<dbReference type="InterPro" id="IPR015807">
    <property type="entry name" value="His-tRNA-ligase"/>
</dbReference>
<evidence type="ECO:0000256" key="7">
    <source>
        <dbReference type="ARBA" id="ARBA00023146"/>
    </source>
</evidence>
<keyword evidence="4" id="KW-0547">Nucleotide-binding</keyword>
<evidence type="ECO:0000256" key="10">
    <source>
        <dbReference type="SAM" id="MobiDB-lite"/>
    </source>
</evidence>
<dbReference type="InterPro" id="IPR036621">
    <property type="entry name" value="Anticodon-bd_dom_sf"/>
</dbReference>
<dbReference type="SUPFAM" id="SSF55681">
    <property type="entry name" value="Class II aaRS and biotin synthetases"/>
    <property type="match status" value="1"/>
</dbReference>
<dbReference type="InterPro" id="IPR004516">
    <property type="entry name" value="HisRS/HisZ"/>
</dbReference>
<dbReference type="PANTHER" id="PTHR11476:SF7">
    <property type="entry name" value="HISTIDINE--TRNA LIGASE"/>
    <property type="match status" value="1"/>
</dbReference>
<evidence type="ECO:0000313" key="13">
    <source>
        <dbReference type="Proteomes" id="UP000001396"/>
    </source>
</evidence>
<dbReference type="PROSITE" id="PS50862">
    <property type="entry name" value="AA_TRNA_LIGASE_II"/>
    <property type="match status" value="1"/>
</dbReference>
<sequence length="509" mass="57566">MAEKMLSPEEIEKLRIKEEKKAAAVAANAAKAAAGGDKKKKEKFTLKTPKGTQDYSPEQMTIREELFDTLKTCFKRHGAVTIETPVFELKETLTGKYGEDSKLIYDLQDQGGEICSLRYDLTVPFARYVAMNRIRNIKRYHIARVYRRDNPVMTKGRFREFYQCDFDIAGEYDLMIPDAECIKLICEILDQIKVGNYLIKLNHRRLLDAIFAICGVPEDKFRSICSAVDKLDKSPWDEVRKEMVDVKHLDPAVADKIKTFVEMNGKPFEMLERIRKSGLCDSNQDALAVLKELDTLFGYLRCLGVADKVSFDLSLARGLDYYTGIIYEAVVTDSDRGSIAAGGRYDGLVGMYGSLQVPSVGFSIGIERIFSILEEEALKNKKKIRQNATQAYVVQLDKEGDMEERLKICNDLWNAGINAEFTYRSTPNSRKQFDAARDLQVPIAIMFGSSEIETQALKIKVIETSEEFIIPREGFTDKVKEILKELESKPVLSVPTTTTTTTTDVKTNA</sequence>
<dbReference type="SUPFAM" id="SSF52954">
    <property type="entry name" value="Class II aaRS ABD-related"/>
    <property type="match status" value="1"/>
</dbReference>
<dbReference type="GO" id="GO:0004821">
    <property type="term" value="F:histidine-tRNA ligase activity"/>
    <property type="evidence" value="ECO:0007669"/>
    <property type="project" value="UniProtKB-EC"/>
</dbReference>
<dbReference type="GO" id="GO:0005739">
    <property type="term" value="C:mitochondrion"/>
    <property type="evidence" value="ECO:0007669"/>
    <property type="project" value="TreeGrafter"/>
</dbReference>
<evidence type="ECO:0000256" key="3">
    <source>
        <dbReference type="ARBA" id="ARBA00022598"/>
    </source>
</evidence>
<feature type="binding site" evidence="9">
    <location>
        <begin position="120"/>
        <end position="122"/>
    </location>
    <ligand>
        <name>L-histidine</name>
        <dbReference type="ChEBI" id="CHEBI:57595"/>
    </ligand>
</feature>
<feature type="binding site" evidence="9">
    <location>
        <position position="163"/>
    </location>
    <ligand>
        <name>L-histidine</name>
        <dbReference type="ChEBI" id="CHEBI:57595"/>
    </ligand>
</feature>
<gene>
    <name evidence="12" type="primary">hisS</name>
    <name evidence="12" type="ORF">PPL_03712</name>
</gene>
<reference evidence="12 13" key="1">
    <citation type="journal article" date="2011" name="Genome Res.">
        <title>Phylogeny-wide analysis of social amoeba genomes highlights ancient origins for complex intercellular communication.</title>
        <authorList>
            <person name="Heidel A.J."/>
            <person name="Lawal H.M."/>
            <person name="Felder M."/>
            <person name="Schilde C."/>
            <person name="Helps N.R."/>
            <person name="Tunggal B."/>
            <person name="Rivero F."/>
            <person name="John U."/>
            <person name="Schleicher M."/>
            <person name="Eichinger L."/>
            <person name="Platzer M."/>
            <person name="Noegel A.A."/>
            <person name="Schaap P."/>
            <person name="Gloeckner G."/>
        </authorList>
    </citation>
    <scope>NUCLEOTIDE SEQUENCE [LARGE SCALE GENOMIC DNA]</scope>
    <source>
        <strain evidence="13">ATCC 26659 / Pp 5 / PN500</strain>
    </source>
</reference>
<dbReference type="EMBL" id="ADBJ01000017">
    <property type="protein sequence ID" value="EFA82934.1"/>
    <property type="molecule type" value="Genomic_DNA"/>
</dbReference>
<dbReference type="GO" id="GO:0005829">
    <property type="term" value="C:cytosol"/>
    <property type="evidence" value="ECO:0007669"/>
    <property type="project" value="TreeGrafter"/>
</dbReference>
<name>D3B6G4_HETP5</name>
<dbReference type="STRING" id="670386.D3B6G4"/>
<feature type="binding site" evidence="9">
    <location>
        <begin position="321"/>
        <end position="322"/>
    </location>
    <ligand>
        <name>L-histidine</name>
        <dbReference type="ChEBI" id="CHEBI:57595"/>
    </ligand>
</feature>
<dbReference type="FunCoup" id="D3B6G4">
    <property type="interactions" value="944"/>
</dbReference>
<evidence type="ECO:0000313" key="12">
    <source>
        <dbReference type="EMBL" id="EFA82934.1"/>
    </source>
</evidence>
<keyword evidence="5" id="KW-0067">ATP-binding</keyword>
<feature type="binding site" evidence="9">
    <location>
        <position position="167"/>
    </location>
    <ligand>
        <name>L-histidine</name>
        <dbReference type="ChEBI" id="CHEBI:57595"/>
    </ligand>
</feature>
<dbReference type="InterPro" id="IPR045864">
    <property type="entry name" value="aa-tRNA-synth_II/BPL/LPL"/>
</dbReference>
<dbReference type="NCBIfam" id="TIGR00442">
    <property type="entry name" value="hisS"/>
    <property type="match status" value="1"/>
</dbReference>
<keyword evidence="3 12" id="KW-0436">Ligase</keyword>
<evidence type="ECO:0000256" key="4">
    <source>
        <dbReference type="ARBA" id="ARBA00022741"/>
    </source>
</evidence>
<evidence type="ECO:0000256" key="2">
    <source>
        <dbReference type="ARBA" id="ARBA00012815"/>
    </source>
</evidence>
<dbReference type="Pfam" id="PF03129">
    <property type="entry name" value="HGTP_anticodon"/>
    <property type="match status" value="1"/>
</dbReference>
<dbReference type="PIRSF" id="PIRSF001549">
    <property type="entry name" value="His-tRNA_synth"/>
    <property type="match status" value="1"/>
</dbReference>
<dbReference type="FunFam" id="3.30.930.10:FF:000021">
    <property type="entry name" value="Probable histidine--tRNA ligase, mitochondrial"/>
    <property type="match status" value="1"/>
</dbReference>
<feature type="region of interest" description="Disordered" evidence="10">
    <location>
        <begin position="33"/>
        <end position="55"/>
    </location>
</feature>
<dbReference type="RefSeq" id="XP_020435051.1">
    <property type="nucleotide sequence ID" value="XM_020574637.1"/>
</dbReference>
<evidence type="ECO:0000256" key="8">
    <source>
        <dbReference type="ARBA" id="ARBA00047639"/>
    </source>
</evidence>
<evidence type="ECO:0000256" key="5">
    <source>
        <dbReference type="ARBA" id="ARBA00022840"/>
    </source>
</evidence>
<dbReference type="Proteomes" id="UP000001396">
    <property type="component" value="Unassembled WGS sequence"/>
</dbReference>